<keyword evidence="8" id="KW-1185">Reference proteome</keyword>
<feature type="domain" description="Radical SAM core" evidence="6">
    <location>
        <begin position="41"/>
        <end position="243"/>
    </location>
</feature>
<dbReference type="SFLD" id="SFLDS00029">
    <property type="entry name" value="Radical_SAM"/>
    <property type="match status" value="1"/>
</dbReference>
<dbReference type="InterPro" id="IPR058240">
    <property type="entry name" value="rSAM_sf"/>
</dbReference>
<evidence type="ECO:0000259" key="6">
    <source>
        <dbReference type="PROSITE" id="PS51918"/>
    </source>
</evidence>
<dbReference type="SUPFAM" id="SSF102114">
    <property type="entry name" value="Radical SAM enzymes"/>
    <property type="match status" value="1"/>
</dbReference>
<dbReference type="PANTHER" id="PTHR11228">
    <property type="entry name" value="RADICAL SAM DOMAIN PROTEIN"/>
    <property type="match status" value="1"/>
</dbReference>
<dbReference type="PROSITE" id="PS51918">
    <property type="entry name" value="RADICAL_SAM"/>
    <property type="match status" value="1"/>
</dbReference>
<evidence type="ECO:0000313" key="7">
    <source>
        <dbReference type="EMBL" id="WXA92734.1"/>
    </source>
</evidence>
<dbReference type="CDD" id="cd01335">
    <property type="entry name" value="Radical_SAM"/>
    <property type="match status" value="1"/>
</dbReference>
<comment type="cofactor">
    <cofactor evidence="1">
        <name>[4Fe-4S] cluster</name>
        <dbReference type="ChEBI" id="CHEBI:49883"/>
    </cofactor>
</comment>
<keyword evidence="3" id="KW-0479">Metal-binding</keyword>
<dbReference type="InterPro" id="IPR050377">
    <property type="entry name" value="Radical_SAM_PqqE_MftC-like"/>
</dbReference>
<dbReference type="PANTHER" id="PTHR11228:SF7">
    <property type="entry name" value="PQQA PEPTIDE CYCLASE"/>
    <property type="match status" value="1"/>
</dbReference>
<evidence type="ECO:0000313" key="8">
    <source>
        <dbReference type="Proteomes" id="UP001379533"/>
    </source>
</evidence>
<organism evidence="7 8">
    <name type="scientific">Pendulispora brunnea</name>
    <dbReference type="NCBI Taxonomy" id="2905690"/>
    <lineage>
        <taxon>Bacteria</taxon>
        <taxon>Pseudomonadati</taxon>
        <taxon>Myxococcota</taxon>
        <taxon>Myxococcia</taxon>
        <taxon>Myxococcales</taxon>
        <taxon>Sorangiineae</taxon>
        <taxon>Pendulisporaceae</taxon>
        <taxon>Pendulispora</taxon>
    </lineage>
</organism>
<dbReference type="SFLD" id="SFLDG01067">
    <property type="entry name" value="SPASM/twitch_domain_containing"/>
    <property type="match status" value="1"/>
</dbReference>
<reference evidence="7 8" key="1">
    <citation type="submission" date="2021-12" db="EMBL/GenBank/DDBJ databases">
        <title>Discovery of the Pendulisporaceae a myxobacterial family with distinct sporulation behavior and unique specialized metabolism.</title>
        <authorList>
            <person name="Garcia R."/>
            <person name="Popoff A."/>
            <person name="Bader C.D."/>
            <person name="Loehr J."/>
            <person name="Walesch S."/>
            <person name="Walt C."/>
            <person name="Boldt J."/>
            <person name="Bunk B."/>
            <person name="Haeckl F.J.F.P.J."/>
            <person name="Gunesch A.P."/>
            <person name="Birkelbach J."/>
            <person name="Nuebel U."/>
            <person name="Pietschmann T."/>
            <person name="Bach T."/>
            <person name="Mueller R."/>
        </authorList>
    </citation>
    <scope>NUCLEOTIDE SEQUENCE [LARGE SCALE GENOMIC DNA]</scope>
    <source>
        <strain evidence="7 8">MSr12523</strain>
    </source>
</reference>
<evidence type="ECO:0000256" key="2">
    <source>
        <dbReference type="ARBA" id="ARBA00022691"/>
    </source>
</evidence>
<gene>
    <name evidence="7" type="ORF">LZC95_40595</name>
</gene>
<keyword evidence="2" id="KW-0949">S-adenosyl-L-methionine</keyword>
<dbReference type="EMBL" id="CP089982">
    <property type="protein sequence ID" value="WXA92734.1"/>
    <property type="molecule type" value="Genomic_DNA"/>
</dbReference>
<proteinExistence type="predicted"/>
<evidence type="ECO:0000256" key="3">
    <source>
        <dbReference type="ARBA" id="ARBA00022723"/>
    </source>
</evidence>
<name>A0ABZ2K3Q4_9BACT</name>
<evidence type="ECO:0000256" key="5">
    <source>
        <dbReference type="ARBA" id="ARBA00023014"/>
    </source>
</evidence>
<dbReference type="Pfam" id="PF04055">
    <property type="entry name" value="Radical_SAM"/>
    <property type="match status" value="1"/>
</dbReference>
<protein>
    <submittedName>
        <fullName evidence="7">Radical SAM protein</fullName>
    </submittedName>
</protein>
<evidence type="ECO:0000256" key="1">
    <source>
        <dbReference type="ARBA" id="ARBA00001966"/>
    </source>
</evidence>
<sequence>MTPLSLREFRAFPLDGAMLYFHPATGTSLRMESEATRTLTWQAPRVVMFGITNVCNLACHFCSRDTSRASAWTVDSAAAMLEGLARAGTLEVAFGGGEPFAFRGFVDLVRRLRKTTRLAIHVTTNGTLLTDRVLGDLSGALGQVRVSIYEDVEWRRAAGALLRAGQMWGANVLVHEGTMAGLPSLLLELAALGARDVSLLSYVGPDPSMVLSARSEGALAAIIRTSPIPCRVSVCFGARLGVHRLFDGMDDGGDCGAGLDFLSVTTDKRVQSCSFQEASFPIESAEDALRVWRTHRDALRARSPRAGCARDEHRGGQARRKGIRVWQSFSGNNSGE</sequence>
<evidence type="ECO:0000256" key="4">
    <source>
        <dbReference type="ARBA" id="ARBA00023004"/>
    </source>
</evidence>
<dbReference type="InterPro" id="IPR013785">
    <property type="entry name" value="Aldolase_TIM"/>
</dbReference>
<keyword evidence="4" id="KW-0408">Iron</keyword>
<dbReference type="Gene3D" id="3.20.20.70">
    <property type="entry name" value="Aldolase class I"/>
    <property type="match status" value="1"/>
</dbReference>
<dbReference type="RefSeq" id="WP_394843335.1">
    <property type="nucleotide sequence ID" value="NZ_CP089982.1"/>
</dbReference>
<accession>A0ABZ2K3Q4</accession>
<dbReference type="InterPro" id="IPR007197">
    <property type="entry name" value="rSAM"/>
</dbReference>
<dbReference type="Proteomes" id="UP001379533">
    <property type="component" value="Chromosome"/>
</dbReference>
<keyword evidence="5" id="KW-0411">Iron-sulfur</keyword>